<evidence type="ECO:0000313" key="2">
    <source>
        <dbReference type="Proteomes" id="UP000749010"/>
    </source>
</evidence>
<name>A0ABX1U2F5_9PROT</name>
<keyword evidence="2" id="KW-1185">Reference proteome</keyword>
<organism evidence="1 2">
    <name type="scientific">Candidatus Accumulibacter phosphatis</name>
    <dbReference type="NCBI Taxonomy" id="327160"/>
    <lineage>
        <taxon>Bacteria</taxon>
        <taxon>Pseudomonadati</taxon>
        <taxon>Pseudomonadota</taxon>
        <taxon>Betaproteobacteria</taxon>
        <taxon>Candidatus Accumulibacter</taxon>
    </lineage>
</organism>
<dbReference type="EMBL" id="SPMY01000045">
    <property type="protein sequence ID" value="NMQ29028.1"/>
    <property type="molecule type" value="Genomic_DNA"/>
</dbReference>
<comment type="caution">
    <text evidence="1">The sequence shown here is derived from an EMBL/GenBank/DDBJ whole genome shotgun (WGS) entry which is preliminary data.</text>
</comment>
<gene>
    <name evidence="1" type="ORF">E4Q23_15420</name>
</gene>
<proteinExistence type="predicted"/>
<reference evidence="1 2" key="1">
    <citation type="submission" date="2019-03" db="EMBL/GenBank/DDBJ databases">
        <title>Metabolic reconstructions from genomes of highly enriched 'Candidatus Accumulibacter' and 'Candidatus Competibacter' bioreactor populations.</title>
        <authorList>
            <person name="Annavajhala M.K."/>
            <person name="Welles L."/>
            <person name="Abbas B."/>
            <person name="Sorokin D."/>
            <person name="Park H."/>
            <person name="Van Loosdrecht M."/>
            <person name="Chandran K."/>
        </authorList>
    </citation>
    <scope>NUCLEOTIDE SEQUENCE [LARGE SCALE GENOMIC DNA]</scope>
    <source>
        <strain evidence="1 2">SBR_S</strain>
    </source>
</reference>
<dbReference type="RefSeq" id="WP_169067486.1">
    <property type="nucleotide sequence ID" value="NZ_SPMY01000045.1"/>
</dbReference>
<evidence type="ECO:0000313" key="1">
    <source>
        <dbReference type="EMBL" id="NMQ29028.1"/>
    </source>
</evidence>
<accession>A0ABX1U2F5</accession>
<sequence length="69" mass="7747">MLSELLRNALCSLPPDVEAFGGLTPFGVVLRYEDVIDDPSPVVDAVWCEALVTRTIDWTFQQRSEKHAQ</sequence>
<protein>
    <submittedName>
        <fullName evidence="1">Uncharacterized protein</fullName>
    </submittedName>
</protein>
<dbReference type="Proteomes" id="UP000749010">
    <property type="component" value="Unassembled WGS sequence"/>
</dbReference>